<evidence type="ECO:0000256" key="4">
    <source>
        <dbReference type="ARBA" id="ARBA00023002"/>
    </source>
</evidence>
<dbReference type="PANTHER" id="PTHR11985">
    <property type="entry name" value="GLYCEROL-3-PHOSPHATE DEHYDROGENASE"/>
    <property type="match status" value="1"/>
</dbReference>
<dbReference type="GO" id="GO:0004368">
    <property type="term" value="F:glycerol-3-phosphate dehydrogenase (quinone) activity"/>
    <property type="evidence" value="ECO:0007669"/>
    <property type="project" value="UniProtKB-EC"/>
</dbReference>
<keyword evidence="3" id="KW-0274">FAD</keyword>
<organism evidence="6 7">
    <name type="scientific">Boletus reticuloceps</name>
    <dbReference type="NCBI Taxonomy" id="495285"/>
    <lineage>
        <taxon>Eukaryota</taxon>
        <taxon>Fungi</taxon>
        <taxon>Dikarya</taxon>
        <taxon>Basidiomycota</taxon>
        <taxon>Agaricomycotina</taxon>
        <taxon>Agaricomycetes</taxon>
        <taxon>Agaricomycetidae</taxon>
        <taxon>Boletales</taxon>
        <taxon>Boletineae</taxon>
        <taxon>Boletaceae</taxon>
        <taxon>Boletoideae</taxon>
        <taxon>Boletus</taxon>
    </lineage>
</organism>
<keyword evidence="7" id="KW-1185">Reference proteome</keyword>
<keyword evidence="4" id="KW-0560">Oxidoreductase</keyword>
<reference evidence="6" key="1">
    <citation type="submission" date="2021-03" db="EMBL/GenBank/DDBJ databases">
        <title>Evolutionary innovations through gain and loss of genes in the ectomycorrhizal Boletales.</title>
        <authorList>
            <person name="Wu G."/>
            <person name="Miyauchi S."/>
            <person name="Morin E."/>
            <person name="Yang Z.-L."/>
            <person name="Xu J."/>
            <person name="Martin F.M."/>
        </authorList>
    </citation>
    <scope>NUCLEOTIDE SEQUENCE</scope>
    <source>
        <strain evidence="6">BR01</strain>
    </source>
</reference>
<accession>A0A8I2YH31</accession>
<keyword evidence="2" id="KW-0285">Flavoprotein</keyword>
<dbReference type="InterPro" id="IPR038299">
    <property type="entry name" value="DAO_C_sf"/>
</dbReference>
<protein>
    <recommendedName>
        <fullName evidence="1">glycerol-3-phosphate dehydrogenase</fullName>
        <ecNumber evidence="1">1.1.5.3</ecNumber>
    </recommendedName>
</protein>
<gene>
    <name evidence="6" type="ORF">JVT61DRAFT_9044</name>
</gene>
<dbReference type="Gene3D" id="1.10.8.870">
    <property type="entry name" value="Alpha-glycerophosphate oxidase, cap domain"/>
    <property type="match status" value="1"/>
</dbReference>
<dbReference type="AlphaFoldDB" id="A0A8I2YH31"/>
<comment type="caution">
    <text evidence="6">The sequence shown here is derived from an EMBL/GenBank/DDBJ whole genome shotgun (WGS) entry which is preliminary data.</text>
</comment>
<feature type="domain" description="Alpha-glycerophosphate oxidase C-terminal" evidence="5">
    <location>
        <begin position="1"/>
        <end position="39"/>
    </location>
</feature>
<dbReference type="EMBL" id="JAGFBS010000032">
    <property type="protein sequence ID" value="KAG6371702.1"/>
    <property type="molecule type" value="Genomic_DNA"/>
</dbReference>
<dbReference type="InterPro" id="IPR000447">
    <property type="entry name" value="G3P_DH_FAD-dep"/>
</dbReference>
<name>A0A8I2YH31_9AGAM</name>
<evidence type="ECO:0000313" key="7">
    <source>
        <dbReference type="Proteomes" id="UP000683000"/>
    </source>
</evidence>
<dbReference type="EC" id="1.1.5.3" evidence="1"/>
<evidence type="ECO:0000256" key="1">
    <source>
        <dbReference type="ARBA" id="ARBA00013029"/>
    </source>
</evidence>
<dbReference type="Proteomes" id="UP000683000">
    <property type="component" value="Unassembled WGS sequence"/>
</dbReference>
<sequence>MDVLARRTRLALVDAQAALAALPRVIEIMSKELGWSCARQRAEYAREMQFLASMGIAPGVNSDTTMQKWTWFEGGFWRDLGLAGVSEVPCANITPGPQQMQRKCLGSPVWKGERPCAPRTEQHLLESAVFLYLLACLGCNVTFSMTQTNFLTVGTTVSLSPTIGTRRRSLW</sequence>
<dbReference type="PANTHER" id="PTHR11985:SF15">
    <property type="entry name" value="GLYCEROL-3-PHOSPHATE DEHYDROGENASE, MITOCHONDRIAL"/>
    <property type="match status" value="1"/>
</dbReference>
<evidence type="ECO:0000256" key="3">
    <source>
        <dbReference type="ARBA" id="ARBA00022827"/>
    </source>
</evidence>
<evidence type="ECO:0000259" key="5">
    <source>
        <dbReference type="Pfam" id="PF16901"/>
    </source>
</evidence>
<dbReference type="InterPro" id="IPR031656">
    <property type="entry name" value="DAO_C"/>
</dbReference>
<dbReference type="GO" id="GO:0006072">
    <property type="term" value="P:glycerol-3-phosphate metabolic process"/>
    <property type="evidence" value="ECO:0007669"/>
    <property type="project" value="InterPro"/>
</dbReference>
<dbReference type="OrthoDB" id="3251687at2759"/>
<dbReference type="Pfam" id="PF16901">
    <property type="entry name" value="DAO_C"/>
    <property type="match status" value="1"/>
</dbReference>
<evidence type="ECO:0000313" key="6">
    <source>
        <dbReference type="EMBL" id="KAG6371702.1"/>
    </source>
</evidence>
<proteinExistence type="predicted"/>
<evidence type="ECO:0000256" key="2">
    <source>
        <dbReference type="ARBA" id="ARBA00022630"/>
    </source>
</evidence>